<dbReference type="STRING" id="1202768.SAMN05216285_0027"/>
<proteinExistence type="predicted"/>
<organism evidence="2 3">
    <name type="scientific">Natrinema salifodinae</name>
    <dbReference type="NCBI Taxonomy" id="1202768"/>
    <lineage>
        <taxon>Archaea</taxon>
        <taxon>Methanobacteriati</taxon>
        <taxon>Methanobacteriota</taxon>
        <taxon>Stenosarchaea group</taxon>
        <taxon>Halobacteria</taxon>
        <taxon>Halobacteriales</taxon>
        <taxon>Natrialbaceae</taxon>
        <taxon>Natrinema</taxon>
    </lineage>
</organism>
<accession>A0A1I0LWT6</accession>
<dbReference type="Gene3D" id="3.30.70.100">
    <property type="match status" value="1"/>
</dbReference>
<dbReference type="Pfam" id="PF00403">
    <property type="entry name" value="HMA"/>
    <property type="match status" value="1"/>
</dbReference>
<dbReference type="RefSeq" id="WP_049991671.1">
    <property type="nucleotide sequence ID" value="NZ_FOIS01000001.1"/>
</dbReference>
<reference evidence="3" key="1">
    <citation type="submission" date="2016-10" db="EMBL/GenBank/DDBJ databases">
        <authorList>
            <person name="Varghese N."/>
        </authorList>
    </citation>
    <scope>NUCLEOTIDE SEQUENCE [LARGE SCALE GENOMIC DNA]</scope>
    <source>
        <strain evidence="3">CGMCC 1.12284</strain>
    </source>
</reference>
<evidence type="ECO:0000313" key="3">
    <source>
        <dbReference type="Proteomes" id="UP000183275"/>
    </source>
</evidence>
<gene>
    <name evidence="2" type="ORF">SAMN05216285_0027</name>
</gene>
<dbReference type="SUPFAM" id="SSF55008">
    <property type="entry name" value="HMA, heavy metal-associated domain"/>
    <property type="match status" value="1"/>
</dbReference>
<dbReference type="Proteomes" id="UP000183275">
    <property type="component" value="Unassembled WGS sequence"/>
</dbReference>
<keyword evidence="3" id="KW-1185">Reference proteome</keyword>
<protein>
    <submittedName>
        <fullName evidence="2">Copper chaperone</fullName>
    </submittedName>
</protein>
<dbReference type="InterPro" id="IPR006121">
    <property type="entry name" value="HMA_dom"/>
</dbReference>
<dbReference type="PROSITE" id="PS50846">
    <property type="entry name" value="HMA_2"/>
    <property type="match status" value="1"/>
</dbReference>
<dbReference type="eggNOG" id="arCOG02764">
    <property type="taxonomic scope" value="Archaea"/>
</dbReference>
<sequence length="70" mass="7414">MERTTISVSGMSCDGCERTVESALATLDAVSRVEADHEGETVEVVVDEGVTDDDLHTTIREAGYEVPGTA</sequence>
<dbReference type="OrthoDB" id="44171at2157"/>
<dbReference type="CDD" id="cd00371">
    <property type="entry name" value="HMA"/>
    <property type="match status" value="1"/>
</dbReference>
<name>A0A1I0LWT6_9EURY</name>
<dbReference type="InterPro" id="IPR036163">
    <property type="entry name" value="HMA_dom_sf"/>
</dbReference>
<dbReference type="EMBL" id="FOIS01000001">
    <property type="protein sequence ID" value="SEV79796.1"/>
    <property type="molecule type" value="Genomic_DNA"/>
</dbReference>
<dbReference type="GO" id="GO:0046872">
    <property type="term" value="F:metal ion binding"/>
    <property type="evidence" value="ECO:0007669"/>
    <property type="project" value="InterPro"/>
</dbReference>
<feature type="domain" description="HMA" evidence="1">
    <location>
        <begin position="2"/>
        <end position="67"/>
    </location>
</feature>
<evidence type="ECO:0000259" key="1">
    <source>
        <dbReference type="PROSITE" id="PS50846"/>
    </source>
</evidence>
<dbReference type="AlphaFoldDB" id="A0A1I0LWT6"/>
<evidence type="ECO:0000313" key="2">
    <source>
        <dbReference type="EMBL" id="SEV79796.1"/>
    </source>
</evidence>